<dbReference type="Gene3D" id="3.40.50.150">
    <property type="entry name" value="Vaccinia Virus protein VP39"/>
    <property type="match status" value="1"/>
</dbReference>
<evidence type="ECO:0000313" key="4">
    <source>
        <dbReference type="EMBL" id="RTZ04903.1"/>
    </source>
</evidence>
<dbReference type="CDD" id="cd02440">
    <property type="entry name" value="AdoMet_MTases"/>
    <property type="match status" value="1"/>
</dbReference>
<protein>
    <submittedName>
        <fullName evidence="4">Class I SAM-dependent methyltransferase</fullName>
    </submittedName>
</protein>
<gene>
    <name evidence="4" type="ORF">EKL98_08155</name>
</gene>
<dbReference type="PANTHER" id="PTHR43861">
    <property type="entry name" value="TRANS-ACONITATE 2-METHYLTRANSFERASE-RELATED"/>
    <property type="match status" value="1"/>
</dbReference>
<evidence type="ECO:0000259" key="3">
    <source>
        <dbReference type="Pfam" id="PF13649"/>
    </source>
</evidence>
<keyword evidence="1 4" id="KW-0489">Methyltransferase</keyword>
<dbReference type="InterPro" id="IPR029063">
    <property type="entry name" value="SAM-dependent_MTases_sf"/>
</dbReference>
<dbReference type="PANTHER" id="PTHR43861:SF1">
    <property type="entry name" value="TRANS-ACONITATE 2-METHYLTRANSFERASE"/>
    <property type="match status" value="1"/>
</dbReference>
<dbReference type="Proteomes" id="UP000280825">
    <property type="component" value="Unassembled WGS sequence"/>
</dbReference>
<evidence type="ECO:0000256" key="2">
    <source>
        <dbReference type="ARBA" id="ARBA00022679"/>
    </source>
</evidence>
<sequence length="246" mass="28903">MANLYDGKMASIFDAMYQTFIDYDAEYQFYTNLIKEHECKTVLEIGSGTGNLAKRFLQNYIDYIGLDYSQSMIAIAKKRNENGIFILGDMRDFKLQKPVDSILITGRSTSYLITNQDLNNTFCSIYKNLSKEGILIFDFIDANRFIPFIKENPVTLHEATYQGIDFYRNSKWRTTALENFMLDWTALYYTMKNDKKEIIADDFSTVRVFTLNEIQLFLYLNDFEIIQTIDRKTYAYDTYVIVARKK</sequence>
<dbReference type="EMBL" id="RYDJ01000007">
    <property type="protein sequence ID" value="RTZ04903.1"/>
    <property type="molecule type" value="Genomic_DNA"/>
</dbReference>
<reference evidence="4 5" key="1">
    <citation type="submission" date="2018-12" db="EMBL/GenBank/DDBJ databases">
        <title>Flavobacterium sp. nov., isolated from glacier ice.</title>
        <authorList>
            <person name="Liu Q."/>
            <person name="Xin Y.-H."/>
        </authorList>
    </citation>
    <scope>NUCLEOTIDE SEQUENCE [LARGE SCALE GENOMIC DNA]</scope>
    <source>
        <strain evidence="4 5">RB1N8</strain>
    </source>
</reference>
<proteinExistence type="predicted"/>
<accession>A0A3S0UZ14</accession>
<feature type="domain" description="Methyltransferase" evidence="3">
    <location>
        <begin position="42"/>
        <end position="133"/>
    </location>
</feature>
<evidence type="ECO:0000313" key="5">
    <source>
        <dbReference type="Proteomes" id="UP000280825"/>
    </source>
</evidence>
<dbReference type="Gene3D" id="2.20.130.10">
    <property type="entry name" value="CAC2371-like domains"/>
    <property type="match status" value="1"/>
</dbReference>
<dbReference type="AlphaFoldDB" id="A0A3S0UZ14"/>
<dbReference type="SUPFAM" id="SSF53335">
    <property type="entry name" value="S-adenosyl-L-methionine-dependent methyltransferases"/>
    <property type="match status" value="1"/>
</dbReference>
<comment type="caution">
    <text evidence="4">The sequence shown here is derived from an EMBL/GenBank/DDBJ whole genome shotgun (WGS) entry which is preliminary data.</text>
</comment>
<keyword evidence="2 4" id="KW-0808">Transferase</keyword>
<dbReference type="RefSeq" id="WP_126562001.1">
    <property type="nucleotide sequence ID" value="NZ_RYDJ01000007.1"/>
</dbReference>
<dbReference type="InterPro" id="IPR041698">
    <property type="entry name" value="Methyltransf_25"/>
</dbReference>
<name>A0A3S0UZ14_9FLAO</name>
<dbReference type="GO" id="GO:0032259">
    <property type="term" value="P:methylation"/>
    <property type="evidence" value="ECO:0007669"/>
    <property type="project" value="UniProtKB-KW"/>
</dbReference>
<dbReference type="GO" id="GO:0008168">
    <property type="term" value="F:methyltransferase activity"/>
    <property type="evidence" value="ECO:0007669"/>
    <property type="project" value="UniProtKB-KW"/>
</dbReference>
<keyword evidence="5" id="KW-1185">Reference proteome</keyword>
<evidence type="ECO:0000256" key="1">
    <source>
        <dbReference type="ARBA" id="ARBA00022603"/>
    </source>
</evidence>
<dbReference type="Pfam" id="PF13649">
    <property type="entry name" value="Methyltransf_25"/>
    <property type="match status" value="1"/>
</dbReference>
<organism evidence="4 5">
    <name type="scientific">Flavobacterium bomense</name>
    <dbReference type="NCBI Taxonomy" id="2497483"/>
    <lineage>
        <taxon>Bacteria</taxon>
        <taxon>Pseudomonadati</taxon>
        <taxon>Bacteroidota</taxon>
        <taxon>Flavobacteriia</taxon>
        <taxon>Flavobacteriales</taxon>
        <taxon>Flavobacteriaceae</taxon>
        <taxon>Flavobacterium</taxon>
    </lineage>
</organism>